<comment type="caution">
    <text evidence="1">The sequence shown here is derived from an EMBL/GenBank/DDBJ whole genome shotgun (WGS) entry which is preliminary data.</text>
</comment>
<dbReference type="AlphaFoldDB" id="A0A2P5DII7"/>
<keyword evidence="2" id="KW-1185">Reference proteome</keyword>
<dbReference type="Proteomes" id="UP000237105">
    <property type="component" value="Unassembled WGS sequence"/>
</dbReference>
<protein>
    <submittedName>
        <fullName evidence="1">Uncharacterized protein</fullName>
    </submittedName>
</protein>
<reference evidence="2" key="1">
    <citation type="submission" date="2016-06" db="EMBL/GenBank/DDBJ databases">
        <title>Parallel loss of symbiosis genes in relatives of nitrogen-fixing non-legume Parasponia.</title>
        <authorList>
            <person name="Van Velzen R."/>
            <person name="Holmer R."/>
            <person name="Bu F."/>
            <person name="Rutten L."/>
            <person name="Van Zeijl A."/>
            <person name="Liu W."/>
            <person name="Santuari L."/>
            <person name="Cao Q."/>
            <person name="Sharma T."/>
            <person name="Shen D."/>
            <person name="Roswanjaya Y."/>
            <person name="Wardhani T."/>
            <person name="Kalhor M.S."/>
            <person name="Jansen J."/>
            <person name="Van den Hoogen J."/>
            <person name="Gungor B."/>
            <person name="Hartog M."/>
            <person name="Hontelez J."/>
            <person name="Verver J."/>
            <person name="Yang W.-C."/>
            <person name="Schijlen E."/>
            <person name="Repin R."/>
            <person name="Schilthuizen M."/>
            <person name="Schranz E."/>
            <person name="Heidstra R."/>
            <person name="Miyata K."/>
            <person name="Fedorova E."/>
            <person name="Kohlen W."/>
            <person name="Bisseling T."/>
            <person name="Smit S."/>
            <person name="Geurts R."/>
        </authorList>
    </citation>
    <scope>NUCLEOTIDE SEQUENCE [LARGE SCALE GENOMIC DNA]</scope>
    <source>
        <strain evidence="2">cv. WU1-14</strain>
    </source>
</reference>
<accession>A0A2P5DII7</accession>
<gene>
    <name evidence="1" type="ORF">PanWU01x14_059620</name>
</gene>
<sequence length="151" mass="16643">QSSDNSFFSLPLRFWNGSEAAFGSAKWPETTPKPFSSSSRRIQSPAKNLFHGGDHQVLAAGVGRRTRRFELFADLGVSFHGFVRTYPPPRSQHLVFDRLGTESADPTALMPLPNPSNVTWSTLLRQSTAIASRKLNLRNAAAGTDGRRNCL</sequence>
<feature type="non-terminal residue" evidence="1">
    <location>
        <position position="1"/>
    </location>
</feature>
<organism evidence="1 2">
    <name type="scientific">Parasponia andersonii</name>
    <name type="common">Sponia andersonii</name>
    <dbReference type="NCBI Taxonomy" id="3476"/>
    <lineage>
        <taxon>Eukaryota</taxon>
        <taxon>Viridiplantae</taxon>
        <taxon>Streptophyta</taxon>
        <taxon>Embryophyta</taxon>
        <taxon>Tracheophyta</taxon>
        <taxon>Spermatophyta</taxon>
        <taxon>Magnoliopsida</taxon>
        <taxon>eudicotyledons</taxon>
        <taxon>Gunneridae</taxon>
        <taxon>Pentapetalae</taxon>
        <taxon>rosids</taxon>
        <taxon>fabids</taxon>
        <taxon>Rosales</taxon>
        <taxon>Cannabaceae</taxon>
        <taxon>Parasponia</taxon>
    </lineage>
</organism>
<evidence type="ECO:0000313" key="2">
    <source>
        <dbReference type="Proteomes" id="UP000237105"/>
    </source>
</evidence>
<dbReference type="EMBL" id="JXTB01000035">
    <property type="protein sequence ID" value="PON73121.1"/>
    <property type="molecule type" value="Genomic_DNA"/>
</dbReference>
<evidence type="ECO:0000313" key="1">
    <source>
        <dbReference type="EMBL" id="PON73121.1"/>
    </source>
</evidence>
<name>A0A2P5DII7_PARAD</name>
<proteinExistence type="predicted"/>